<accession>D4IK65</accession>
<reference evidence="1 2" key="1">
    <citation type="submission" date="2010-03" db="EMBL/GenBank/DDBJ databases">
        <title>The genome sequence of Alistipes shahii WAL 8301.</title>
        <authorList>
            <consortium name="metaHIT consortium -- http://www.metahit.eu/"/>
            <person name="Pajon A."/>
            <person name="Turner K."/>
            <person name="Parkhill J."/>
        </authorList>
    </citation>
    <scope>NUCLEOTIDE SEQUENCE [LARGE SCALE GENOMIC DNA]</scope>
    <source>
        <strain evidence="1 2">WAL 8301</strain>
    </source>
</reference>
<sequence>MIGFYGFESEYRGSGGVFSTIRVLWQWLASVWHRLASVRVQIAYWKTFLWRAKKKI</sequence>
<dbReference type="AlphaFoldDB" id="D4IK65"/>
<dbReference type="STRING" id="717959.AL1_07550"/>
<dbReference type="HOGENOM" id="CLU_3003827_0_0_10"/>
<evidence type="ECO:0000313" key="1">
    <source>
        <dbReference type="EMBL" id="CBK63327.1"/>
    </source>
</evidence>
<reference evidence="1 2" key="2">
    <citation type="submission" date="2010-03" db="EMBL/GenBank/DDBJ databases">
        <authorList>
            <person name="Pajon A."/>
        </authorList>
    </citation>
    <scope>NUCLEOTIDE SEQUENCE [LARGE SCALE GENOMIC DNA]</scope>
    <source>
        <strain evidence="1 2">WAL 8301</strain>
    </source>
</reference>
<proteinExistence type="predicted"/>
<gene>
    <name evidence="1" type="ORF">AL1_07550</name>
</gene>
<dbReference type="KEGG" id="ash:AL1_07550"/>
<name>D4IK65_9BACT</name>
<evidence type="ECO:0000313" key="2">
    <source>
        <dbReference type="Proteomes" id="UP000008794"/>
    </source>
</evidence>
<dbReference type="EMBL" id="FP929032">
    <property type="protein sequence ID" value="CBK63327.1"/>
    <property type="molecule type" value="Genomic_DNA"/>
</dbReference>
<protein>
    <submittedName>
        <fullName evidence="1">Uncharacterized protein</fullName>
    </submittedName>
</protein>
<dbReference type="Proteomes" id="UP000008794">
    <property type="component" value="Chromosome"/>
</dbReference>
<organism evidence="1 2">
    <name type="scientific">Alistipes shahii WAL 8301</name>
    <dbReference type="NCBI Taxonomy" id="717959"/>
    <lineage>
        <taxon>Bacteria</taxon>
        <taxon>Pseudomonadati</taxon>
        <taxon>Bacteroidota</taxon>
        <taxon>Bacteroidia</taxon>
        <taxon>Bacteroidales</taxon>
        <taxon>Rikenellaceae</taxon>
        <taxon>Alistipes</taxon>
    </lineage>
</organism>
<keyword evidence="2" id="KW-1185">Reference proteome</keyword>